<accession>A0A1J6IDR9</accession>
<dbReference type="SMR" id="A0A1J6IDR9"/>
<dbReference type="EMBL" id="MJEQ01037187">
    <property type="protein sequence ID" value="OIT03189.1"/>
    <property type="molecule type" value="Genomic_DNA"/>
</dbReference>
<dbReference type="AlphaFoldDB" id="A0A1J6IDR9"/>
<comment type="similarity">
    <text evidence="1">Belongs to the disease resistance NB-LRR family.</text>
</comment>
<sequence length="368" mass="42673">MNKILQKIYNQVIGSDAKFSEDFVVGDKLQRELCRRRYLIVLDDLWDIAAWDDLTRHFPEFMKGSRVILTSRMKEVALYGKRYSDPLSLRLLRLEESWELLERKVIQFSYDHLSDHLKPCLLYLASYPKDEYIEISELKDLWSAEGLVEQTEMKSVEEVVEVYLDELLSNSLVIVCDERGRSSSCGIHDLVHDFCLLKARKEKLFDFISSSAPYSLLNEIGMLVHLRCLKIQMKLKALPPSFLNLLNLETLVVDNQGSNMVLSPSIWSLVKLQHVSMDSCSVFDLDTDEPTVLEEDLKLENLRILYGLKLSSWGNREDIFKRFPNLGSLTFTIEEPWPCSAEQICFPRLDILDELEVYISVIFNSLRA</sequence>
<dbReference type="Pfam" id="PF00931">
    <property type="entry name" value="NB-ARC"/>
    <property type="match status" value="1"/>
</dbReference>
<keyword evidence="3" id="KW-0677">Repeat</keyword>
<evidence type="ECO:0000256" key="1">
    <source>
        <dbReference type="ARBA" id="ARBA00008894"/>
    </source>
</evidence>
<evidence type="ECO:0000256" key="5">
    <source>
        <dbReference type="ARBA" id="ARBA00022821"/>
    </source>
</evidence>
<organism evidence="9 10">
    <name type="scientific">Nicotiana attenuata</name>
    <name type="common">Coyote tobacco</name>
    <dbReference type="NCBI Taxonomy" id="49451"/>
    <lineage>
        <taxon>Eukaryota</taxon>
        <taxon>Viridiplantae</taxon>
        <taxon>Streptophyta</taxon>
        <taxon>Embryophyta</taxon>
        <taxon>Tracheophyta</taxon>
        <taxon>Spermatophyta</taxon>
        <taxon>Magnoliopsida</taxon>
        <taxon>eudicotyledons</taxon>
        <taxon>Gunneridae</taxon>
        <taxon>Pentapetalae</taxon>
        <taxon>asterids</taxon>
        <taxon>lamiids</taxon>
        <taxon>Solanales</taxon>
        <taxon>Solanaceae</taxon>
        <taxon>Nicotianoideae</taxon>
        <taxon>Nicotianeae</taxon>
        <taxon>Nicotiana</taxon>
    </lineage>
</organism>
<dbReference type="OMA" id="ECFRHTH"/>
<evidence type="ECO:0000256" key="6">
    <source>
        <dbReference type="ARBA" id="ARBA00022840"/>
    </source>
</evidence>
<feature type="domain" description="NB-ARC" evidence="7">
    <location>
        <begin position="3"/>
        <end position="107"/>
    </location>
</feature>
<dbReference type="SUPFAM" id="SSF52058">
    <property type="entry name" value="L domain-like"/>
    <property type="match status" value="1"/>
</dbReference>
<protein>
    <submittedName>
        <fullName evidence="9">Disease resistance protein</fullName>
    </submittedName>
</protein>
<dbReference type="InterPro" id="IPR036388">
    <property type="entry name" value="WH-like_DNA-bd_sf"/>
</dbReference>
<gene>
    <name evidence="9" type="ORF">A4A49_02435</name>
</gene>
<keyword evidence="2" id="KW-0433">Leucine-rich repeat</keyword>
<dbReference type="PANTHER" id="PTHR23155:SF1228">
    <property type="entry name" value="NB-ARC DOMAIN CONTAINING PROTEIN, EXPRESSED"/>
    <property type="match status" value="1"/>
</dbReference>
<dbReference type="InterPro" id="IPR032675">
    <property type="entry name" value="LRR_dom_sf"/>
</dbReference>
<dbReference type="InterPro" id="IPR027417">
    <property type="entry name" value="P-loop_NTPase"/>
</dbReference>
<name>A0A1J6IDR9_NICAT</name>
<keyword evidence="6" id="KW-0067">ATP-binding</keyword>
<dbReference type="FunFam" id="1.10.10.10:FF:000322">
    <property type="entry name" value="Probable disease resistance protein At1g63360"/>
    <property type="match status" value="1"/>
</dbReference>
<dbReference type="Gene3D" id="1.10.10.10">
    <property type="entry name" value="Winged helix-like DNA-binding domain superfamily/Winged helix DNA-binding domain"/>
    <property type="match status" value="1"/>
</dbReference>
<evidence type="ECO:0000259" key="8">
    <source>
        <dbReference type="Pfam" id="PF23559"/>
    </source>
</evidence>
<dbReference type="SUPFAM" id="SSF52540">
    <property type="entry name" value="P-loop containing nucleoside triphosphate hydrolases"/>
    <property type="match status" value="1"/>
</dbReference>
<dbReference type="Pfam" id="PF23559">
    <property type="entry name" value="WHD_DRP"/>
    <property type="match status" value="1"/>
</dbReference>
<dbReference type="Gene3D" id="3.80.10.10">
    <property type="entry name" value="Ribonuclease Inhibitor"/>
    <property type="match status" value="1"/>
</dbReference>
<dbReference type="InterPro" id="IPR044974">
    <property type="entry name" value="Disease_R_plants"/>
</dbReference>
<evidence type="ECO:0000313" key="9">
    <source>
        <dbReference type="EMBL" id="OIT03189.1"/>
    </source>
</evidence>
<dbReference type="Gramene" id="OIT03189">
    <property type="protein sequence ID" value="OIT03189"/>
    <property type="gene ID" value="A4A49_02435"/>
</dbReference>
<dbReference type="InterPro" id="IPR002182">
    <property type="entry name" value="NB-ARC"/>
</dbReference>
<dbReference type="Proteomes" id="UP000187609">
    <property type="component" value="Unassembled WGS sequence"/>
</dbReference>
<reference evidence="9" key="1">
    <citation type="submission" date="2016-11" db="EMBL/GenBank/DDBJ databases">
        <title>The genome of Nicotiana attenuata.</title>
        <authorList>
            <person name="Xu S."/>
            <person name="Brockmoeller T."/>
            <person name="Gaquerel E."/>
            <person name="Navarro A."/>
            <person name="Kuhl H."/>
            <person name="Gase K."/>
            <person name="Ling Z."/>
            <person name="Zhou W."/>
            <person name="Kreitzer C."/>
            <person name="Stanke M."/>
            <person name="Tang H."/>
            <person name="Lyons E."/>
            <person name="Pandey P."/>
            <person name="Pandey S.P."/>
            <person name="Timmermann B."/>
            <person name="Baldwin I.T."/>
        </authorList>
    </citation>
    <scope>NUCLEOTIDE SEQUENCE [LARGE SCALE GENOMIC DNA]</scope>
    <source>
        <strain evidence="9">UT</strain>
    </source>
</reference>
<keyword evidence="5" id="KW-0611">Plant defense</keyword>
<evidence type="ECO:0000256" key="2">
    <source>
        <dbReference type="ARBA" id="ARBA00022614"/>
    </source>
</evidence>
<evidence type="ECO:0000259" key="7">
    <source>
        <dbReference type="Pfam" id="PF00931"/>
    </source>
</evidence>
<evidence type="ECO:0000256" key="4">
    <source>
        <dbReference type="ARBA" id="ARBA00022741"/>
    </source>
</evidence>
<dbReference type="PANTHER" id="PTHR23155">
    <property type="entry name" value="DISEASE RESISTANCE PROTEIN RP"/>
    <property type="match status" value="1"/>
</dbReference>
<keyword evidence="4" id="KW-0547">Nucleotide-binding</keyword>
<dbReference type="GO" id="GO:0005524">
    <property type="term" value="F:ATP binding"/>
    <property type="evidence" value="ECO:0007669"/>
    <property type="project" value="UniProtKB-KW"/>
</dbReference>
<dbReference type="Gene3D" id="3.40.50.300">
    <property type="entry name" value="P-loop containing nucleotide triphosphate hydrolases"/>
    <property type="match status" value="1"/>
</dbReference>
<dbReference type="InterPro" id="IPR058922">
    <property type="entry name" value="WHD_DRP"/>
</dbReference>
<proteinExistence type="inferred from homology"/>
<evidence type="ECO:0000256" key="3">
    <source>
        <dbReference type="ARBA" id="ARBA00022737"/>
    </source>
</evidence>
<dbReference type="GO" id="GO:0098542">
    <property type="term" value="P:defense response to other organism"/>
    <property type="evidence" value="ECO:0007669"/>
    <property type="project" value="TreeGrafter"/>
</dbReference>
<comment type="caution">
    <text evidence="9">The sequence shown here is derived from an EMBL/GenBank/DDBJ whole genome shotgun (WGS) entry which is preliminary data.</text>
</comment>
<dbReference type="STRING" id="49451.A0A1J6IDR9"/>
<dbReference type="GO" id="GO:0043531">
    <property type="term" value="F:ADP binding"/>
    <property type="evidence" value="ECO:0007669"/>
    <property type="project" value="InterPro"/>
</dbReference>
<keyword evidence="10" id="KW-1185">Reference proteome</keyword>
<feature type="domain" description="Disease resistance protein winged helix" evidence="8">
    <location>
        <begin position="127"/>
        <end position="194"/>
    </location>
</feature>
<evidence type="ECO:0000313" key="10">
    <source>
        <dbReference type="Proteomes" id="UP000187609"/>
    </source>
</evidence>